<dbReference type="PROSITE" id="PS51125">
    <property type="entry name" value="NHL"/>
    <property type="match status" value="1"/>
</dbReference>
<dbReference type="Pfam" id="PF25021">
    <property type="entry name" value="TEN_NHL"/>
    <property type="match status" value="2"/>
</dbReference>
<dbReference type="AlphaFoldDB" id="A0A318EWX1"/>
<dbReference type="InterPro" id="IPR043128">
    <property type="entry name" value="Rev_trsase/Diguanyl_cyclase"/>
</dbReference>
<evidence type="ECO:0000259" key="3">
    <source>
        <dbReference type="PROSITE" id="PS50887"/>
    </source>
</evidence>
<dbReference type="CDD" id="cd01949">
    <property type="entry name" value="GGDEF"/>
    <property type="match status" value="1"/>
</dbReference>
<dbReference type="EMBL" id="QICS01000001">
    <property type="protein sequence ID" value="PXV95576.1"/>
    <property type="molecule type" value="Genomic_DNA"/>
</dbReference>
<dbReference type="PROSITE" id="PS50887">
    <property type="entry name" value="GGDEF"/>
    <property type="match status" value="1"/>
</dbReference>
<reference evidence="4 5" key="1">
    <citation type="submission" date="2018-05" db="EMBL/GenBank/DDBJ databases">
        <title>Genomic Encyclopedia of Type Strains, Phase IV (KMG-IV): sequencing the most valuable type-strain genomes for metagenomic binning, comparative biology and taxonomic classification.</title>
        <authorList>
            <person name="Goeker M."/>
        </authorList>
    </citation>
    <scope>NUCLEOTIDE SEQUENCE [LARGE SCALE GENOMIC DNA]</scope>
    <source>
        <strain evidence="4 5">DSM 28816</strain>
    </source>
</reference>
<evidence type="ECO:0000256" key="2">
    <source>
        <dbReference type="PROSITE-ProRule" id="PRU00504"/>
    </source>
</evidence>
<dbReference type="PANTHER" id="PTHR46388:SF2">
    <property type="entry name" value="NHL REPEAT-CONTAINING PROTEIN 2"/>
    <property type="match status" value="1"/>
</dbReference>
<dbReference type="Proteomes" id="UP000247523">
    <property type="component" value="Unassembled WGS sequence"/>
</dbReference>
<proteinExistence type="predicted"/>
<dbReference type="SMART" id="SM00267">
    <property type="entry name" value="GGDEF"/>
    <property type="match status" value="1"/>
</dbReference>
<keyword evidence="1" id="KW-0677">Repeat</keyword>
<gene>
    <name evidence="4" type="ORF">C8E03_101205</name>
</gene>
<name>A0A318EWX1_9FIRM</name>
<dbReference type="InterPro" id="IPR001258">
    <property type="entry name" value="NHL_repeat"/>
</dbReference>
<evidence type="ECO:0000256" key="1">
    <source>
        <dbReference type="ARBA" id="ARBA00022737"/>
    </source>
</evidence>
<dbReference type="InterPro" id="IPR029787">
    <property type="entry name" value="Nucleotide_cyclase"/>
</dbReference>
<dbReference type="InterPro" id="IPR000160">
    <property type="entry name" value="GGDEF_dom"/>
</dbReference>
<dbReference type="InterPro" id="IPR056822">
    <property type="entry name" value="TEN_NHL"/>
</dbReference>
<organism evidence="4 5">
    <name type="scientific">Lachnotalea glycerini</name>
    <dbReference type="NCBI Taxonomy" id="1763509"/>
    <lineage>
        <taxon>Bacteria</taxon>
        <taxon>Bacillati</taxon>
        <taxon>Bacillota</taxon>
        <taxon>Clostridia</taxon>
        <taxon>Lachnospirales</taxon>
        <taxon>Lachnospiraceae</taxon>
        <taxon>Lachnotalea</taxon>
    </lineage>
</organism>
<dbReference type="NCBIfam" id="TIGR00254">
    <property type="entry name" value="GGDEF"/>
    <property type="match status" value="1"/>
</dbReference>
<dbReference type="PANTHER" id="PTHR46388">
    <property type="entry name" value="NHL REPEAT-CONTAINING PROTEIN 2"/>
    <property type="match status" value="1"/>
</dbReference>
<sequence>MIDERDEELTELFNRFTMIEYLKDNLRNKDMFIAICDVDFFANINAKVGDEEGNSILYNISKFLKQEIKGTIGRYGGDEFIFALSELEIENVLKIMRELKRKMRKQRFIQNNELYCRVPISCSYGVTFAKRGENVNYALKNAEIALAMAKKKGRNRIEVISDLSLYFMKDKKNFVSTVCGSGLRGYSGDGGEAYHAQLAEPYGVSVGENGEIYIADRGNHCIRKVDLRGKISTVAGCGKIGYTGDYGAAISATLSKPSGVAYEKGGNFYIADTGNHCIRKVDKFGIITTLAGDGSEGKAELEKNPDVVRLSRPGGVAVDVNGYVYTNDYGNNRVLKIDQFGRLIEAYGNSEFGYKGDGEGVDSIRFNKPYGVTVTKNGRKVYIPDYENYCVRCIDTKRKNVSTVFHFNDYDEKLLYGGPYWVDIWKNQILCIADGVKNHIVFYDIDKKAIKLVLGMTEGGYKDAAGPKEWPCFNVPAGVAVDEEAAVLYVADYANNAVRRVNLRML</sequence>
<comment type="caution">
    <text evidence="4">The sequence shown here is derived from an EMBL/GenBank/DDBJ whole genome shotgun (WGS) entry which is preliminary data.</text>
</comment>
<dbReference type="SUPFAM" id="SSF101898">
    <property type="entry name" value="NHL repeat"/>
    <property type="match status" value="1"/>
</dbReference>
<dbReference type="SUPFAM" id="SSF55073">
    <property type="entry name" value="Nucleotide cyclase"/>
    <property type="match status" value="1"/>
</dbReference>
<dbReference type="InterPro" id="IPR011042">
    <property type="entry name" value="6-blade_b-propeller_TolB-like"/>
</dbReference>
<dbReference type="Gene3D" id="2.120.10.30">
    <property type="entry name" value="TolB, C-terminal domain"/>
    <property type="match status" value="3"/>
</dbReference>
<dbReference type="Pfam" id="PF00990">
    <property type="entry name" value="GGDEF"/>
    <property type="match status" value="1"/>
</dbReference>
<evidence type="ECO:0000313" key="4">
    <source>
        <dbReference type="EMBL" id="PXV95576.1"/>
    </source>
</evidence>
<accession>A0A318EWX1</accession>
<evidence type="ECO:0000313" key="5">
    <source>
        <dbReference type="Proteomes" id="UP000247523"/>
    </source>
</evidence>
<dbReference type="RefSeq" id="WP_110290029.1">
    <property type="nucleotide sequence ID" value="NZ_QICS01000001.1"/>
</dbReference>
<feature type="repeat" description="NHL" evidence="2">
    <location>
        <begin position="254"/>
        <end position="284"/>
    </location>
</feature>
<protein>
    <submittedName>
        <fullName evidence="4">Diguanylate cyclase (GGDEF)-like protein</fullName>
    </submittedName>
</protein>
<dbReference type="Gene3D" id="3.30.70.270">
    <property type="match status" value="1"/>
</dbReference>
<feature type="domain" description="GGDEF" evidence="3">
    <location>
        <begin position="29"/>
        <end position="162"/>
    </location>
</feature>